<dbReference type="Pfam" id="PF04402">
    <property type="entry name" value="SIMPL"/>
    <property type="match status" value="1"/>
</dbReference>
<reference evidence="2 3" key="1">
    <citation type="submission" date="2019-12" db="EMBL/GenBank/DDBJ databases">
        <title>Genomic-based taxomic classification of the family Erythrobacteraceae.</title>
        <authorList>
            <person name="Xu L."/>
        </authorList>
    </citation>
    <scope>NUCLEOTIDE SEQUENCE [LARGE SCALE GENOMIC DNA]</scope>
    <source>
        <strain evidence="2 3">S36</strain>
    </source>
</reference>
<comment type="caution">
    <text evidence="2">The sequence shown here is derived from an EMBL/GenBank/DDBJ whole genome shotgun (WGS) entry which is preliminary data.</text>
</comment>
<dbReference type="PANTHER" id="PTHR34387:SF2">
    <property type="entry name" value="SLR1258 PROTEIN"/>
    <property type="match status" value="1"/>
</dbReference>
<dbReference type="InterPro" id="IPR052022">
    <property type="entry name" value="26kDa_periplasmic_antigen"/>
</dbReference>
<dbReference type="OrthoDB" id="9806540at2"/>
<keyword evidence="1" id="KW-1133">Transmembrane helix</keyword>
<dbReference type="GO" id="GO:0006974">
    <property type="term" value="P:DNA damage response"/>
    <property type="evidence" value="ECO:0007669"/>
    <property type="project" value="TreeGrafter"/>
</dbReference>
<evidence type="ECO:0000256" key="1">
    <source>
        <dbReference type="SAM" id="Phobius"/>
    </source>
</evidence>
<dbReference type="AlphaFoldDB" id="A0A6I4TS03"/>
<sequence>MSDVSEVNAPSANAFWRSSQAKLWLSTAAILAVGMVAGGYLLGDGLTRAKAADRSVTVRGLAEREVMADLATWTIAYSATAEDLASAQASVDRDTAAIRAFFKELGFPEDELQPTGVNVSTYTGEGVTRFTVRQRMTLRSTDIARAQRAVRRQFDLVRRGVILEEGSGMAFTFTKLNGIKPEMVAEATKDARAAAEQFAKDSGTSVGGIKQATQGYFSIEARDGDGGGWGVADTPYKAVRVVTTVDFYLR</sequence>
<dbReference type="Gene3D" id="3.30.70.2970">
    <property type="entry name" value="Protein of unknown function (DUF541), domain 2"/>
    <property type="match status" value="1"/>
</dbReference>
<dbReference type="Proteomes" id="UP000469430">
    <property type="component" value="Unassembled WGS sequence"/>
</dbReference>
<dbReference type="PIRSF" id="PIRSF029033">
    <property type="entry name" value="UCP029033"/>
    <property type="match status" value="1"/>
</dbReference>
<keyword evidence="1" id="KW-0812">Transmembrane</keyword>
<dbReference type="Gene3D" id="3.30.110.170">
    <property type="entry name" value="Protein of unknown function (DUF541), domain 1"/>
    <property type="match status" value="1"/>
</dbReference>
<dbReference type="InterPro" id="IPR007497">
    <property type="entry name" value="SIMPL/DUF541"/>
</dbReference>
<evidence type="ECO:0000313" key="3">
    <source>
        <dbReference type="Proteomes" id="UP000469430"/>
    </source>
</evidence>
<keyword evidence="3" id="KW-1185">Reference proteome</keyword>
<dbReference type="InterPro" id="IPR016907">
    <property type="entry name" value="UCP029033"/>
</dbReference>
<dbReference type="PANTHER" id="PTHR34387">
    <property type="entry name" value="SLR1258 PROTEIN"/>
    <property type="match status" value="1"/>
</dbReference>
<organism evidence="2 3">
    <name type="scientific">Croceibacterium xixiisoli</name>
    <dbReference type="NCBI Taxonomy" id="1476466"/>
    <lineage>
        <taxon>Bacteria</taxon>
        <taxon>Pseudomonadati</taxon>
        <taxon>Pseudomonadota</taxon>
        <taxon>Alphaproteobacteria</taxon>
        <taxon>Sphingomonadales</taxon>
        <taxon>Erythrobacteraceae</taxon>
        <taxon>Croceibacterium</taxon>
    </lineage>
</organism>
<evidence type="ECO:0000313" key="2">
    <source>
        <dbReference type="EMBL" id="MXO98089.1"/>
    </source>
</evidence>
<dbReference type="EMBL" id="WTYJ01000001">
    <property type="protein sequence ID" value="MXO98089.1"/>
    <property type="molecule type" value="Genomic_DNA"/>
</dbReference>
<proteinExistence type="predicted"/>
<keyword evidence="1" id="KW-0472">Membrane</keyword>
<name>A0A6I4TS03_9SPHN</name>
<feature type="transmembrane region" description="Helical" evidence="1">
    <location>
        <begin position="23"/>
        <end position="42"/>
    </location>
</feature>
<protein>
    <submittedName>
        <fullName evidence="2">DUF541 domain-containing protein</fullName>
    </submittedName>
</protein>
<gene>
    <name evidence="2" type="ORF">GRI97_03690</name>
</gene>
<accession>A0A6I4TS03</accession>